<feature type="chain" id="PRO_5019366111" description="Ysc84 actin-binding domain-containing protein" evidence="1">
    <location>
        <begin position="27"/>
        <end position="244"/>
    </location>
</feature>
<dbReference type="PANTHER" id="PTHR15629:SF2">
    <property type="entry name" value="SH3 DOMAIN-CONTAINING YSC84-LIKE PROTEIN 1"/>
    <property type="match status" value="1"/>
</dbReference>
<dbReference type="InterPro" id="IPR051702">
    <property type="entry name" value="SH3_domain_YSC84-like"/>
</dbReference>
<dbReference type="Pfam" id="PF04366">
    <property type="entry name" value="Ysc84"/>
    <property type="match status" value="1"/>
</dbReference>
<feature type="signal peptide" evidence="1">
    <location>
        <begin position="1"/>
        <end position="26"/>
    </location>
</feature>
<evidence type="ECO:0000256" key="1">
    <source>
        <dbReference type="SAM" id="SignalP"/>
    </source>
</evidence>
<accession>A0A430HU52</accession>
<name>A0A430HU52_9BURK</name>
<evidence type="ECO:0000313" key="3">
    <source>
        <dbReference type="EMBL" id="RSZ61118.1"/>
    </source>
</evidence>
<dbReference type="GO" id="GO:0035091">
    <property type="term" value="F:phosphatidylinositol binding"/>
    <property type="evidence" value="ECO:0007669"/>
    <property type="project" value="TreeGrafter"/>
</dbReference>
<dbReference type="PANTHER" id="PTHR15629">
    <property type="entry name" value="SH3YL1 PROTEIN"/>
    <property type="match status" value="1"/>
</dbReference>
<dbReference type="AlphaFoldDB" id="A0A430HU52"/>
<proteinExistence type="predicted"/>
<keyword evidence="1" id="KW-0732">Signal</keyword>
<dbReference type="Proteomes" id="UP000278085">
    <property type="component" value="Unassembled WGS sequence"/>
</dbReference>
<comment type="caution">
    <text evidence="3">The sequence shown here is derived from an EMBL/GenBank/DDBJ whole genome shotgun (WGS) entry which is preliminary data.</text>
</comment>
<protein>
    <recommendedName>
        <fullName evidence="2">Ysc84 actin-binding domain-containing protein</fullName>
    </recommendedName>
</protein>
<gene>
    <name evidence="3" type="ORF">EJB06_03050</name>
</gene>
<dbReference type="OrthoDB" id="9782434at2"/>
<sequence>MVMITRALPLVALVGALSLIMSNSLAAPPKKGASAQGDESAETMQRQEYAAIRHVNDAVAVVRRLNADARMHSLLRKAKGIFLVPTYGRAALGLGAAGGAGVLLLKRDDGSWSSPAFYYIGSLSAGAQAGAEGGAIAFVLNNDKAVNKFLQKNLFSLSADSGLTIVNWNASAQGSIGDGDVTAWTGTRGLFGNVATVGLNGIGYNQNLTNAFYRQNVSISDAVGGKFNNDGADVLRATLRDGAR</sequence>
<evidence type="ECO:0000259" key="2">
    <source>
        <dbReference type="Pfam" id="PF04366"/>
    </source>
</evidence>
<organism evidence="3 4">
    <name type="scientific">Massilia atriviolacea</name>
    <dbReference type="NCBI Taxonomy" id="2495579"/>
    <lineage>
        <taxon>Bacteria</taxon>
        <taxon>Pseudomonadati</taxon>
        <taxon>Pseudomonadota</taxon>
        <taxon>Betaproteobacteria</taxon>
        <taxon>Burkholderiales</taxon>
        <taxon>Oxalobacteraceae</taxon>
        <taxon>Telluria group</taxon>
        <taxon>Massilia</taxon>
    </lineage>
</organism>
<reference evidence="3 4" key="1">
    <citation type="submission" date="2018-12" db="EMBL/GenBank/DDBJ databases">
        <authorList>
            <person name="Yang E."/>
        </authorList>
    </citation>
    <scope>NUCLEOTIDE SEQUENCE [LARGE SCALE GENOMIC DNA]</scope>
    <source>
        <strain evidence="3 4">SOD</strain>
    </source>
</reference>
<dbReference type="EMBL" id="RXLQ01000001">
    <property type="protein sequence ID" value="RSZ61118.1"/>
    <property type="molecule type" value="Genomic_DNA"/>
</dbReference>
<dbReference type="RefSeq" id="WP_126072504.1">
    <property type="nucleotide sequence ID" value="NZ_CP051166.1"/>
</dbReference>
<evidence type="ECO:0000313" key="4">
    <source>
        <dbReference type="Proteomes" id="UP000278085"/>
    </source>
</evidence>
<keyword evidence="4" id="KW-1185">Reference proteome</keyword>
<feature type="domain" description="Ysc84 actin-binding" evidence="2">
    <location>
        <begin position="122"/>
        <end position="240"/>
    </location>
</feature>
<dbReference type="InterPro" id="IPR007461">
    <property type="entry name" value="Ysc84_actin-binding"/>
</dbReference>